<dbReference type="Pfam" id="PF01841">
    <property type="entry name" value="Transglut_core"/>
    <property type="match status" value="1"/>
</dbReference>
<dbReference type="AlphaFoldDB" id="A0A317ZPW6"/>
<dbReference type="OrthoDB" id="9804023at2"/>
<dbReference type="PANTHER" id="PTHR42736">
    <property type="entry name" value="PROTEIN-GLUTAMINE GAMMA-GLUTAMYLTRANSFERASE"/>
    <property type="match status" value="1"/>
</dbReference>
<dbReference type="RefSeq" id="WP_110127590.1">
    <property type="nucleotide sequence ID" value="NZ_QHLY01000012.1"/>
</dbReference>
<dbReference type="InterPro" id="IPR002931">
    <property type="entry name" value="Transglutaminase-like"/>
</dbReference>
<dbReference type="EMBL" id="QHLY01000012">
    <property type="protein sequence ID" value="PXA67918.1"/>
    <property type="molecule type" value="Genomic_DNA"/>
</dbReference>
<sequence>MRWPLSLSLLVLLMAGCSALGAILSGSAWWLLLLIVAGVVFGAAAGFRRFGVPAPVVPVLSFGALVLALTLFFGGGTGLLWLIPTGDTLARFTSLVTAGLRSIQTQGTPAEVLDGILFLLAVGVGLLAILMDGLAIGLRLPALAGVPVLVPLLAPGFVVSEGADAAALISTAAAYLLVLRVEMHLRGLSANRQGGAAELGATGTSGAVRGAVIIAAIGIVGALVLSVVVPVRDGGAFGSRPNSALFSAGVSPMIDLGQDLRRPKAGPALHYRTTATEPPYLALLTLDDIKGTSWLPRPVEADPEKSVDAIADPPGLSAQVARTEAITSIGIDGVNTDLLPVPVPATSIAGLTGQWSWSNETRAISSSRSSTVGQRYTVTSLEIQPTREQLRESGGRYPAGIEPSLLVPEDTPAIIGETAAAVAQGTESNYDAAVAVQDYLRGNDFSYDTEAPVEDGYDGGSAEVIATFLEVKRGYCVHFSSAMALMARTLGIPSRVALGYLPGTRTSTVIGGLNRYDVTSDDLHAWPELYFVGVGWVPFEPTPGRGSVPDYAQPESSGTSGVPTGGAAPEIAPRPNDDPGLPSVTTDTAATVEEDLPATLWRIALVAIALLLLLLVPGVVRQLSRRRRRRHLASGRSGAPLAWQELADTAVDHGVPVFDTFTTRELAADIRARPGVRDTPEAQDALDRLLVATEQAHYARGSVAGPGQPGAAGTGLSADLDLVVEALRRGSTALERVRALLIPASLSTSVLRRMGLARTAPMGADTAANPHRAADA</sequence>
<gene>
    <name evidence="4" type="ORF">CTB96_14725</name>
</gene>
<dbReference type="SUPFAM" id="SSF54001">
    <property type="entry name" value="Cysteine proteinases"/>
    <property type="match status" value="1"/>
</dbReference>
<dbReference type="InterPro" id="IPR021878">
    <property type="entry name" value="TgpA_N"/>
</dbReference>
<comment type="caution">
    <text evidence="4">The sequence shown here is derived from an EMBL/GenBank/DDBJ whole genome shotgun (WGS) entry which is preliminary data.</text>
</comment>
<organism evidence="4 5">
    <name type="scientific">Cryobacterium arcticum</name>
    <dbReference type="NCBI Taxonomy" id="670052"/>
    <lineage>
        <taxon>Bacteria</taxon>
        <taxon>Bacillati</taxon>
        <taxon>Actinomycetota</taxon>
        <taxon>Actinomycetes</taxon>
        <taxon>Micrococcales</taxon>
        <taxon>Microbacteriaceae</taxon>
        <taxon>Cryobacterium</taxon>
    </lineage>
</organism>
<keyword evidence="5" id="KW-1185">Reference proteome</keyword>
<dbReference type="Proteomes" id="UP000246722">
    <property type="component" value="Unassembled WGS sequence"/>
</dbReference>
<evidence type="ECO:0000259" key="3">
    <source>
        <dbReference type="SMART" id="SM00460"/>
    </source>
</evidence>
<evidence type="ECO:0000313" key="4">
    <source>
        <dbReference type="EMBL" id="PXA67918.1"/>
    </source>
</evidence>
<feature type="region of interest" description="Disordered" evidence="1">
    <location>
        <begin position="545"/>
        <end position="585"/>
    </location>
</feature>
<dbReference type="InterPro" id="IPR052901">
    <property type="entry name" value="Bact_TGase-like"/>
</dbReference>
<feature type="transmembrane region" description="Helical" evidence="2">
    <location>
        <begin position="116"/>
        <end position="135"/>
    </location>
</feature>
<accession>A0A317ZPW6</accession>
<dbReference type="SMART" id="SM00460">
    <property type="entry name" value="TGc"/>
    <property type="match status" value="1"/>
</dbReference>
<evidence type="ECO:0000256" key="1">
    <source>
        <dbReference type="SAM" id="MobiDB-lite"/>
    </source>
</evidence>
<feature type="transmembrane region" description="Helical" evidence="2">
    <location>
        <begin position="206"/>
        <end position="229"/>
    </location>
</feature>
<protein>
    <submittedName>
        <fullName evidence="4">Transglutaminase domain-containing protein</fullName>
    </submittedName>
</protein>
<keyword evidence="2" id="KW-0472">Membrane</keyword>
<reference evidence="4 5" key="1">
    <citation type="submission" date="2018-05" db="EMBL/GenBank/DDBJ databases">
        <title>Genetic diversity of glacier-inhabiting Cryobacterium bacteria in China and description of Cryobacterium mengkeensis sp. nov. and Arthrobacter glacialis sp. nov.</title>
        <authorList>
            <person name="Liu Q."/>
            <person name="Xin Y.-H."/>
        </authorList>
    </citation>
    <scope>NUCLEOTIDE SEQUENCE [LARGE SCALE GENOMIC DNA]</scope>
    <source>
        <strain evidence="4 5">SK-1</strain>
    </source>
</reference>
<evidence type="ECO:0000313" key="5">
    <source>
        <dbReference type="Proteomes" id="UP000246722"/>
    </source>
</evidence>
<dbReference type="Gene3D" id="3.10.620.30">
    <property type="match status" value="1"/>
</dbReference>
<feature type="transmembrane region" description="Helical" evidence="2">
    <location>
        <begin position="600"/>
        <end position="620"/>
    </location>
</feature>
<keyword evidence="2" id="KW-1133">Transmembrane helix</keyword>
<evidence type="ECO:0000256" key="2">
    <source>
        <dbReference type="SAM" id="Phobius"/>
    </source>
</evidence>
<dbReference type="PANTHER" id="PTHR42736:SF1">
    <property type="entry name" value="PROTEIN-GLUTAMINE GAMMA-GLUTAMYLTRANSFERASE"/>
    <property type="match status" value="1"/>
</dbReference>
<feature type="transmembrane region" description="Helical" evidence="2">
    <location>
        <begin position="165"/>
        <end position="185"/>
    </location>
</feature>
<name>A0A317ZPW6_9MICO</name>
<dbReference type="PROSITE" id="PS51257">
    <property type="entry name" value="PROKAR_LIPOPROTEIN"/>
    <property type="match status" value="1"/>
</dbReference>
<feature type="transmembrane region" description="Helical" evidence="2">
    <location>
        <begin position="59"/>
        <end position="83"/>
    </location>
</feature>
<dbReference type="Pfam" id="PF11992">
    <property type="entry name" value="TgpA_N"/>
    <property type="match status" value="1"/>
</dbReference>
<feature type="domain" description="Transglutaminase-like" evidence="3">
    <location>
        <begin position="468"/>
        <end position="543"/>
    </location>
</feature>
<dbReference type="InterPro" id="IPR038765">
    <property type="entry name" value="Papain-like_cys_pep_sf"/>
</dbReference>
<proteinExistence type="predicted"/>
<keyword evidence="2" id="KW-0812">Transmembrane</keyword>
<feature type="transmembrane region" description="Helical" evidence="2">
    <location>
        <begin position="29"/>
        <end position="47"/>
    </location>
</feature>